<dbReference type="Proteomes" id="UP001228504">
    <property type="component" value="Unassembled WGS sequence"/>
</dbReference>
<feature type="active site" description="Nucleophile" evidence="4">
    <location>
        <position position="40"/>
    </location>
</feature>
<feature type="short sequence motif" description="GXSXG" evidence="4">
    <location>
        <begin position="38"/>
        <end position="42"/>
    </location>
</feature>
<dbReference type="EMBL" id="JAUSUF010000001">
    <property type="protein sequence ID" value="MDQ0148616.1"/>
    <property type="molecule type" value="Genomic_DNA"/>
</dbReference>
<sequence length="298" mass="33647">MKIGLVLSGGGGKGAYELGVWKALKELELDKYIDVFSGTSIGAFNAVLFAQDDMQSAEDLWDEVTMDKLVPISKFELIKRGLELIIGGRHPNFAKKYMMQKLEEGGVPKDGARKIINEYLNIGKVKSRGKICYAACTELPDFTPKYFKINDYEDELAKEIIVASASLPMIYDCTDVLDGKYIDGGVVDNTPILPVYRENCDVIIVVLLSKEARVDKSIYPNTKILELIPRNLNESTLNGTLNLDMEAKRMRIKEGYNDTISLLEPIMIIADLKREREERKNHPKLFKLYNWLKGGKNK</sequence>
<dbReference type="PANTHER" id="PTHR14226">
    <property type="entry name" value="NEUROPATHY TARGET ESTERASE/SWISS CHEESE D.MELANOGASTER"/>
    <property type="match status" value="1"/>
</dbReference>
<evidence type="ECO:0000313" key="6">
    <source>
        <dbReference type="EMBL" id="MDQ0148616.1"/>
    </source>
</evidence>
<name>A0ABT9UPP3_9FIRM</name>
<evidence type="ECO:0000256" key="4">
    <source>
        <dbReference type="PROSITE-ProRule" id="PRU01161"/>
    </source>
</evidence>
<keyword evidence="1 4" id="KW-0378">Hydrolase</keyword>
<gene>
    <name evidence="6" type="ORF">J2S18_000533</name>
</gene>
<feature type="domain" description="PNPLA" evidence="5">
    <location>
        <begin position="5"/>
        <end position="196"/>
    </location>
</feature>
<dbReference type="InterPro" id="IPR050301">
    <property type="entry name" value="NTE"/>
</dbReference>
<dbReference type="InterPro" id="IPR002641">
    <property type="entry name" value="PNPLA_dom"/>
</dbReference>
<feature type="short sequence motif" description="DGA/G" evidence="4">
    <location>
        <begin position="183"/>
        <end position="185"/>
    </location>
</feature>
<organism evidence="6 7">
    <name type="scientific">Eubacterium multiforme</name>
    <dbReference type="NCBI Taxonomy" id="83339"/>
    <lineage>
        <taxon>Bacteria</taxon>
        <taxon>Bacillati</taxon>
        <taxon>Bacillota</taxon>
        <taxon>Clostridia</taxon>
        <taxon>Eubacteriales</taxon>
        <taxon>Eubacteriaceae</taxon>
        <taxon>Eubacterium</taxon>
    </lineage>
</organism>
<keyword evidence="2 4" id="KW-0442">Lipid degradation</keyword>
<evidence type="ECO:0000256" key="2">
    <source>
        <dbReference type="ARBA" id="ARBA00022963"/>
    </source>
</evidence>
<comment type="caution">
    <text evidence="6">The sequence shown here is derived from an EMBL/GenBank/DDBJ whole genome shotgun (WGS) entry which is preliminary data.</text>
</comment>
<proteinExistence type="predicted"/>
<dbReference type="Pfam" id="PF01734">
    <property type="entry name" value="Patatin"/>
    <property type="match status" value="1"/>
</dbReference>
<evidence type="ECO:0000256" key="1">
    <source>
        <dbReference type="ARBA" id="ARBA00022801"/>
    </source>
</evidence>
<reference evidence="6 7" key="1">
    <citation type="submission" date="2023-07" db="EMBL/GenBank/DDBJ databases">
        <title>Genomic Encyclopedia of Type Strains, Phase IV (KMG-IV): sequencing the most valuable type-strain genomes for metagenomic binning, comparative biology and taxonomic classification.</title>
        <authorList>
            <person name="Goeker M."/>
        </authorList>
    </citation>
    <scope>NUCLEOTIDE SEQUENCE [LARGE SCALE GENOMIC DNA]</scope>
    <source>
        <strain evidence="6 7">DSM 20694</strain>
    </source>
</reference>
<keyword evidence="7" id="KW-1185">Reference proteome</keyword>
<feature type="active site" description="Proton acceptor" evidence="4">
    <location>
        <position position="183"/>
    </location>
</feature>
<dbReference type="InterPro" id="IPR016035">
    <property type="entry name" value="Acyl_Trfase/lysoPLipase"/>
</dbReference>
<dbReference type="Gene3D" id="3.40.1090.10">
    <property type="entry name" value="Cytosolic phospholipase A2 catalytic domain"/>
    <property type="match status" value="2"/>
</dbReference>
<keyword evidence="3 4" id="KW-0443">Lipid metabolism</keyword>
<dbReference type="SUPFAM" id="SSF52151">
    <property type="entry name" value="FabD/lysophospholipase-like"/>
    <property type="match status" value="1"/>
</dbReference>
<protein>
    <submittedName>
        <fullName evidence="6">NTE family protein</fullName>
    </submittedName>
</protein>
<dbReference type="CDD" id="cd07209">
    <property type="entry name" value="Pat_hypo_Ecoli_Z1214_like"/>
    <property type="match status" value="1"/>
</dbReference>
<accession>A0ABT9UPP3</accession>
<dbReference type="RefSeq" id="WP_307482865.1">
    <property type="nucleotide sequence ID" value="NZ_JAUSUF010000001.1"/>
</dbReference>
<dbReference type="PANTHER" id="PTHR14226:SF57">
    <property type="entry name" value="BLR7027 PROTEIN"/>
    <property type="match status" value="1"/>
</dbReference>
<evidence type="ECO:0000313" key="7">
    <source>
        <dbReference type="Proteomes" id="UP001228504"/>
    </source>
</evidence>
<evidence type="ECO:0000259" key="5">
    <source>
        <dbReference type="PROSITE" id="PS51635"/>
    </source>
</evidence>
<evidence type="ECO:0000256" key="3">
    <source>
        <dbReference type="ARBA" id="ARBA00023098"/>
    </source>
</evidence>
<dbReference type="PROSITE" id="PS51635">
    <property type="entry name" value="PNPLA"/>
    <property type="match status" value="1"/>
</dbReference>
<feature type="short sequence motif" description="GXGXXG" evidence="4">
    <location>
        <begin position="9"/>
        <end position="14"/>
    </location>
</feature>